<feature type="chain" id="PRO_5015735055" evidence="1">
    <location>
        <begin position="30"/>
        <end position="258"/>
    </location>
</feature>
<dbReference type="RefSeq" id="WP_107138511.1">
    <property type="nucleotide sequence ID" value="NZ_PYSV01000012.1"/>
</dbReference>
<evidence type="ECO:0000256" key="1">
    <source>
        <dbReference type="SAM" id="SignalP"/>
    </source>
</evidence>
<dbReference type="Proteomes" id="UP000240317">
    <property type="component" value="Unassembled WGS sequence"/>
</dbReference>
<dbReference type="EMBL" id="PYSV01000012">
    <property type="protein sequence ID" value="PTA67427.1"/>
    <property type="molecule type" value="Genomic_DNA"/>
</dbReference>
<feature type="signal peptide" evidence="1">
    <location>
        <begin position="1"/>
        <end position="29"/>
    </location>
</feature>
<name>A0A2T3W6C3_9DEIO</name>
<gene>
    <name evidence="2" type="ORF">C8263_12715</name>
</gene>
<sequence length="258" mass="28328">MNRQRGGQATRIWLAGAALMACALPGAQARRGGAEPPAVTAFQVVGLPGEVQVLRTGQFLRSYPVPRGQEALTLVSGDRLALVTQPQAQWADYRLQVYDLTTGRLVSQQTQVGRVSRLYALGRDLFVEATSSGAGLSQRTLVQALQGPASALQIDGWRQAQNPRSVLFDSPNGAYNPYEPVALNFFRYDLDARTLRSLSFAVPARTGCGPVEKDGTLDERETYTAREVVATRHDRCGVFEARFDWTAPARRPEIRPLR</sequence>
<evidence type="ECO:0000313" key="2">
    <source>
        <dbReference type="EMBL" id="PTA67427.1"/>
    </source>
</evidence>
<reference evidence="2 3" key="1">
    <citation type="submission" date="2018-03" db="EMBL/GenBank/DDBJ databases">
        <title>Draft genome of Deinococcus sp. OD32.</title>
        <authorList>
            <person name="Wang X.-P."/>
            <person name="Du Z.-J."/>
        </authorList>
    </citation>
    <scope>NUCLEOTIDE SEQUENCE [LARGE SCALE GENOMIC DNA]</scope>
    <source>
        <strain evidence="2 3">OD32</strain>
    </source>
</reference>
<evidence type="ECO:0000313" key="3">
    <source>
        <dbReference type="Proteomes" id="UP000240317"/>
    </source>
</evidence>
<protein>
    <submittedName>
        <fullName evidence="2">Uncharacterized protein</fullName>
    </submittedName>
</protein>
<dbReference type="PROSITE" id="PS51257">
    <property type="entry name" value="PROKAR_LIPOPROTEIN"/>
    <property type="match status" value="1"/>
</dbReference>
<accession>A0A2T3W6C3</accession>
<comment type="caution">
    <text evidence="2">The sequence shown here is derived from an EMBL/GenBank/DDBJ whole genome shotgun (WGS) entry which is preliminary data.</text>
</comment>
<dbReference type="OrthoDB" id="69209at2"/>
<dbReference type="AlphaFoldDB" id="A0A2T3W6C3"/>
<keyword evidence="1" id="KW-0732">Signal</keyword>
<keyword evidence="3" id="KW-1185">Reference proteome</keyword>
<organism evidence="2 3">
    <name type="scientific">Deinococcus arcticus</name>
    <dbReference type="NCBI Taxonomy" id="2136176"/>
    <lineage>
        <taxon>Bacteria</taxon>
        <taxon>Thermotogati</taxon>
        <taxon>Deinococcota</taxon>
        <taxon>Deinococci</taxon>
        <taxon>Deinococcales</taxon>
        <taxon>Deinococcaceae</taxon>
        <taxon>Deinococcus</taxon>
    </lineage>
</organism>
<proteinExistence type="predicted"/>